<reference evidence="2 3" key="1">
    <citation type="submission" date="2019-05" db="EMBL/GenBank/DDBJ databases">
        <authorList>
            <consortium name="Pathogen Informatics"/>
        </authorList>
    </citation>
    <scope>NUCLEOTIDE SEQUENCE [LARGE SCALE GENOMIC DNA]</scope>
    <source>
        <strain evidence="2 3">NCTC11429</strain>
    </source>
</reference>
<organism evidence="2 3">
    <name type="scientific">Sphingobacterium thalpophilum</name>
    <dbReference type="NCBI Taxonomy" id="259"/>
    <lineage>
        <taxon>Bacteria</taxon>
        <taxon>Pseudomonadati</taxon>
        <taxon>Bacteroidota</taxon>
        <taxon>Sphingobacteriia</taxon>
        <taxon>Sphingobacteriales</taxon>
        <taxon>Sphingobacteriaceae</taxon>
        <taxon>Sphingobacterium</taxon>
    </lineage>
</organism>
<evidence type="ECO:0000256" key="1">
    <source>
        <dbReference type="SAM" id="MobiDB-lite"/>
    </source>
</evidence>
<dbReference type="EMBL" id="LR590484">
    <property type="protein sequence ID" value="VTR41222.1"/>
    <property type="molecule type" value="Genomic_DNA"/>
</dbReference>
<feature type="compositionally biased region" description="Polar residues" evidence="1">
    <location>
        <begin position="310"/>
        <end position="322"/>
    </location>
</feature>
<evidence type="ECO:0008006" key="4">
    <source>
        <dbReference type="Google" id="ProtNLM"/>
    </source>
</evidence>
<accession>A0A4U9V8H1</accession>
<evidence type="ECO:0000313" key="2">
    <source>
        <dbReference type="EMBL" id="VTR41222.1"/>
    </source>
</evidence>
<dbReference type="Proteomes" id="UP000308196">
    <property type="component" value="Chromosome"/>
</dbReference>
<protein>
    <recommendedName>
        <fullName evidence="4">DUF3945 domain-containing protein</fullName>
    </recommendedName>
</protein>
<feature type="region of interest" description="Disordered" evidence="1">
    <location>
        <begin position="310"/>
        <end position="329"/>
    </location>
</feature>
<name>A0A4U9V8H1_9SPHI</name>
<dbReference type="RefSeq" id="WP_028070523.1">
    <property type="nucleotide sequence ID" value="NZ_LR590484.1"/>
</dbReference>
<proteinExistence type="predicted"/>
<evidence type="ECO:0000313" key="3">
    <source>
        <dbReference type="Proteomes" id="UP000308196"/>
    </source>
</evidence>
<sequence length="329" mass="38574">MNLSNLEDRQYEMEALGFSKESTAKMQELMEKNVPEFKLYESKQTPKGIVDYRLHYKKSAQSDFYYFNKFDVTVDRNRLRTPESKYMVITPTEGDKSLVRKFDTPYEAIEYFKQQPNSELAIGKDVRSRTKLAQIENSKMIYTERSFRQTYSQPPLPQTFYIDNGKGFSKEQAGNLMLGNAVYRDDLLNFQGVGYQAWVTLNFNKERDRYGNYPMNQYNDPAYGFDLNETLEKFRIKEMEKPETAKKLEASVRNGNMPMVTVENQNNETQKVRLEVAVRFRNLNFFREDGKPVMREQFLKEGQDLSQSRANAMGLGQNQNEARTARMAR</sequence>
<dbReference type="STRING" id="1123265.GCA_000686625_03821"/>
<dbReference type="AlphaFoldDB" id="A0A4U9V8H1"/>
<dbReference type="GeneID" id="78463193"/>
<dbReference type="KEGG" id="stha:NCTC11429_02481"/>
<gene>
    <name evidence="2" type="ORF">NCTC11429_02481</name>
</gene>